<evidence type="ECO:0000256" key="1">
    <source>
        <dbReference type="SAM" id="Phobius"/>
    </source>
</evidence>
<feature type="transmembrane region" description="Helical" evidence="1">
    <location>
        <begin position="67"/>
        <end position="95"/>
    </location>
</feature>
<keyword evidence="1" id="KW-1133">Transmembrane helix</keyword>
<keyword evidence="1" id="KW-0812">Transmembrane</keyword>
<comment type="caution">
    <text evidence="2">The sequence shown here is derived from an EMBL/GenBank/DDBJ whole genome shotgun (WGS) entry which is preliminary data.</text>
</comment>
<feature type="transmembrane region" description="Helical" evidence="1">
    <location>
        <begin position="6"/>
        <end position="32"/>
    </location>
</feature>
<evidence type="ECO:0000313" key="3">
    <source>
        <dbReference type="Proteomes" id="UP001377804"/>
    </source>
</evidence>
<dbReference type="Pfam" id="PF02325">
    <property type="entry name" value="CCB3_YggT"/>
    <property type="match status" value="1"/>
</dbReference>
<keyword evidence="1" id="KW-0472">Membrane</keyword>
<reference evidence="2 3" key="1">
    <citation type="submission" date="2023-10" db="EMBL/GenBank/DDBJ databases">
        <title>Holzapfeliella saturejae sp. nov. isolated from Satureja montana flowers.</title>
        <authorList>
            <person name="Alcantara C."/>
            <person name="Zuniga M."/>
            <person name="Landete J.M."/>
            <person name="Monedero V."/>
        </authorList>
    </citation>
    <scope>NUCLEOTIDE SEQUENCE [LARGE SCALE GENOMIC DNA]</scope>
    <source>
        <strain evidence="2 3">He02</strain>
    </source>
</reference>
<dbReference type="RefSeq" id="WP_339969398.1">
    <property type="nucleotide sequence ID" value="NZ_JAWMWG010000001.1"/>
</dbReference>
<dbReference type="InterPro" id="IPR003425">
    <property type="entry name" value="CCB3/YggT"/>
</dbReference>
<gene>
    <name evidence="2" type="ORF">R4Y45_03690</name>
</gene>
<name>A0ABU8SG14_9LACO</name>
<dbReference type="Proteomes" id="UP001377804">
    <property type="component" value="Unassembled WGS sequence"/>
</dbReference>
<protein>
    <submittedName>
        <fullName evidence="2">YggT family protein</fullName>
    </submittedName>
</protein>
<dbReference type="EMBL" id="JAWMWG010000001">
    <property type="protein sequence ID" value="MEJ6348328.1"/>
    <property type="molecule type" value="Genomic_DNA"/>
</dbReference>
<evidence type="ECO:0000313" key="2">
    <source>
        <dbReference type="EMBL" id="MEJ6348328.1"/>
    </source>
</evidence>
<accession>A0ABU8SG14</accession>
<organism evidence="2 3">
    <name type="scientific">Holzapfeliella saturejae</name>
    <dbReference type="NCBI Taxonomy" id="3082953"/>
    <lineage>
        <taxon>Bacteria</taxon>
        <taxon>Bacillati</taxon>
        <taxon>Bacillota</taxon>
        <taxon>Bacilli</taxon>
        <taxon>Lactobacillales</taxon>
        <taxon>Lactobacillaceae</taxon>
        <taxon>Holzapfeliella</taxon>
    </lineage>
</organism>
<sequence>MVNFIIFIYQIIKFALDIYSLLIIISAFLSWIPSMQNSKFGRFIGRVVDPYIGAIERFIPTISGISFAPVVGIFIIYVAQTYILPNFVLFIWSLLS</sequence>
<keyword evidence="3" id="KW-1185">Reference proteome</keyword>
<proteinExistence type="predicted"/>